<keyword evidence="3" id="KW-1185">Reference proteome</keyword>
<dbReference type="Proteomes" id="UP000887159">
    <property type="component" value="Unassembled WGS sequence"/>
</dbReference>
<evidence type="ECO:0000313" key="2">
    <source>
        <dbReference type="EMBL" id="GFY17107.1"/>
    </source>
</evidence>
<reference evidence="2" key="1">
    <citation type="submission" date="2020-08" db="EMBL/GenBank/DDBJ databases">
        <title>Multicomponent nature underlies the extraordinary mechanical properties of spider dragline silk.</title>
        <authorList>
            <person name="Kono N."/>
            <person name="Nakamura H."/>
            <person name="Mori M."/>
            <person name="Yoshida Y."/>
            <person name="Ohtoshi R."/>
            <person name="Malay A.D."/>
            <person name="Moran D.A.P."/>
            <person name="Tomita M."/>
            <person name="Numata K."/>
            <person name="Arakawa K."/>
        </authorList>
    </citation>
    <scope>NUCLEOTIDE SEQUENCE</scope>
</reference>
<comment type="caution">
    <text evidence="2">The sequence shown here is derived from an EMBL/GenBank/DDBJ whole genome shotgun (WGS) entry which is preliminary data.</text>
</comment>
<organism evidence="2 3">
    <name type="scientific">Trichonephila clavipes</name>
    <name type="common">Golden silk orbweaver</name>
    <name type="synonym">Nephila clavipes</name>
    <dbReference type="NCBI Taxonomy" id="2585209"/>
    <lineage>
        <taxon>Eukaryota</taxon>
        <taxon>Metazoa</taxon>
        <taxon>Ecdysozoa</taxon>
        <taxon>Arthropoda</taxon>
        <taxon>Chelicerata</taxon>
        <taxon>Arachnida</taxon>
        <taxon>Araneae</taxon>
        <taxon>Araneomorphae</taxon>
        <taxon>Entelegynae</taxon>
        <taxon>Araneoidea</taxon>
        <taxon>Nephilidae</taxon>
        <taxon>Trichonephila</taxon>
    </lineage>
</organism>
<protein>
    <submittedName>
        <fullName evidence="2">Uncharacterized protein</fullName>
    </submittedName>
</protein>
<evidence type="ECO:0000313" key="3">
    <source>
        <dbReference type="Proteomes" id="UP000887159"/>
    </source>
</evidence>
<evidence type="ECO:0000256" key="1">
    <source>
        <dbReference type="SAM" id="MobiDB-lite"/>
    </source>
</evidence>
<name>A0A8X6VFW6_TRICX</name>
<accession>A0A8X6VFW6</accession>
<feature type="region of interest" description="Disordered" evidence="1">
    <location>
        <begin position="56"/>
        <end position="84"/>
    </location>
</feature>
<gene>
    <name evidence="2" type="ORF">TNCV_1088831</name>
</gene>
<proteinExistence type="predicted"/>
<sequence length="84" mass="10002">MEKTFREGQGPPWAVEPLRKEERLENVGKTAIYEMERVSNREICLKLDLSLMCHHPPRASLRNQDSRKQNSRNLDLRFSDQRHK</sequence>
<feature type="compositionally biased region" description="Basic and acidic residues" evidence="1">
    <location>
        <begin position="64"/>
        <end position="84"/>
    </location>
</feature>
<dbReference type="AlphaFoldDB" id="A0A8X6VFW6"/>
<dbReference type="EMBL" id="BMAU01021343">
    <property type="protein sequence ID" value="GFY17107.1"/>
    <property type="molecule type" value="Genomic_DNA"/>
</dbReference>